<evidence type="ECO:0000313" key="2">
    <source>
        <dbReference type="Proteomes" id="UP001158049"/>
    </source>
</evidence>
<name>A0ABY1Q1C7_9BURK</name>
<dbReference type="Proteomes" id="UP001158049">
    <property type="component" value="Unassembled WGS sequence"/>
</dbReference>
<gene>
    <name evidence="1" type="ORF">SAMN06295970_103214</name>
</gene>
<accession>A0ABY1Q1C7</accession>
<comment type="caution">
    <text evidence="1">The sequence shown here is derived from an EMBL/GenBank/DDBJ whole genome shotgun (WGS) entry which is preliminary data.</text>
</comment>
<protein>
    <submittedName>
        <fullName evidence="1">Uncharacterized protein</fullName>
    </submittedName>
</protein>
<dbReference type="RefSeq" id="WP_283441480.1">
    <property type="nucleotide sequence ID" value="NZ_FXUL01000003.1"/>
</dbReference>
<sequence length="763" mass="84038">MHAISEQSYENWNVPYSASAPITTPGDEENFSTRHYVAAKPSIPRASQKIVCTQNIKSILERVLLTVTDFFSCSSALVTKRLAIEKDLNQMLQSPHKMKLDNWDIAFNKRCADARWYGVDVDRVIYQAFLSMESHAATSLKSVCEKGDSLGWLQPAIESRTQAHGAAVKKLATLLSLDPSIKNDEDDNEIARIFQGAVADGCNIRSIVDSLIAGDSLRAFRLLTIASNPHGAYSSLFDAVNEAVCGKLLSDDKVFNELLDRNSMQNIDKIFGLLNPHLSGASSEKAAVIHLTWAAKNRLDELDKPGAANGNYTKFERFIHASGCKPNEIRRIFALAAAKHVKTAPHSAAPSASSPNGYDKWLIDARHAGALSDDKLVKAFDDGLYGLPTMEIGISSEDMAVLKAEAGRRAESSETDLLVTLTSAATGAILMDSVWYLLPAVLLAEKHDARMKKFQELSFFEPGNTQGEIVEKMVPRDRQRIIQCLNYLSGKLHAHGETDAAKFLTRLLPKIGSSRKCGTPRKSDRKMIVTMLARHLSKESDWKRDFECKKFSPSELASFQESLTKSHKEISNLSQNSSHDAGNPFCEQFKVDNRGFHIWIGTEPMDGFSGRTPDERSQAIIHALISRLQISKEQAMTVSRLCTQDVSNQVISTMAEKKIFLMHPADEESLGLHGPLGERALTPMVLPMEQIVSKTADGILTVKYFLFKDNLAAMSAAPYAVLLDPDNSAFCGELTFSIQANGEFNVEGDVVLGLKKIIVGVSE</sequence>
<dbReference type="EMBL" id="FXUL01000003">
    <property type="protein sequence ID" value="SMP52914.1"/>
    <property type="molecule type" value="Genomic_DNA"/>
</dbReference>
<evidence type="ECO:0000313" key="1">
    <source>
        <dbReference type="EMBL" id="SMP52914.1"/>
    </source>
</evidence>
<keyword evidence="2" id="KW-1185">Reference proteome</keyword>
<organism evidence="1 2">
    <name type="scientific">Noviherbaspirillum suwonense</name>
    <dbReference type="NCBI Taxonomy" id="1224511"/>
    <lineage>
        <taxon>Bacteria</taxon>
        <taxon>Pseudomonadati</taxon>
        <taxon>Pseudomonadota</taxon>
        <taxon>Betaproteobacteria</taxon>
        <taxon>Burkholderiales</taxon>
        <taxon>Oxalobacteraceae</taxon>
        <taxon>Noviherbaspirillum</taxon>
    </lineage>
</organism>
<proteinExistence type="predicted"/>
<reference evidence="1 2" key="1">
    <citation type="submission" date="2017-05" db="EMBL/GenBank/DDBJ databases">
        <authorList>
            <person name="Varghese N."/>
            <person name="Submissions S."/>
        </authorList>
    </citation>
    <scope>NUCLEOTIDE SEQUENCE [LARGE SCALE GENOMIC DNA]</scope>
    <source>
        <strain evidence="1 2">DSM 26001</strain>
    </source>
</reference>